<gene>
    <name evidence="1" type="ORF">DSO57_1025905</name>
</gene>
<proteinExistence type="predicted"/>
<keyword evidence="2" id="KW-1185">Reference proteome</keyword>
<evidence type="ECO:0000313" key="2">
    <source>
        <dbReference type="Proteomes" id="UP001165960"/>
    </source>
</evidence>
<dbReference type="EMBL" id="QTSX02007248">
    <property type="protein sequence ID" value="KAJ9049306.1"/>
    <property type="molecule type" value="Genomic_DNA"/>
</dbReference>
<protein>
    <submittedName>
        <fullName evidence="1">Uncharacterized protein</fullName>
    </submittedName>
</protein>
<dbReference type="Proteomes" id="UP001165960">
    <property type="component" value="Unassembled WGS sequence"/>
</dbReference>
<reference evidence="1" key="1">
    <citation type="submission" date="2022-04" db="EMBL/GenBank/DDBJ databases">
        <title>Genome of the entomopathogenic fungus Entomophthora muscae.</title>
        <authorList>
            <person name="Elya C."/>
            <person name="Lovett B.R."/>
            <person name="Lee E."/>
            <person name="Macias A.M."/>
            <person name="Hajek A.E."/>
            <person name="De Bivort B.L."/>
            <person name="Kasson M.T."/>
            <person name="De Fine Licht H.H."/>
            <person name="Stajich J.E."/>
        </authorList>
    </citation>
    <scope>NUCLEOTIDE SEQUENCE</scope>
    <source>
        <strain evidence="1">Berkeley</strain>
    </source>
</reference>
<accession>A0ACC2RGT6</accession>
<sequence>MLRDCKESKIINRLAKKRECLLKFKCPILYSIELGIFDYELIMLGNKLKVDFTATLCTDNLGRGFLNANNDYLLNTNALEGILKLRWSQLCRQLRAECQRIDDIEVVTLNSRVGQLSTVKCQMAVGKVILEISICITVIKVKMSRSMALKALERKEKNIPLNLMPREE</sequence>
<evidence type="ECO:0000313" key="1">
    <source>
        <dbReference type="EMBL" id="KAJ9049306.1"/>
    </source>
</evidence>
<comment type="caution">
    <text evidence="1">The sequence shown here is derived from an EMBL/GenBank/DDBJ whole genome shotgun (WGS) entry which is preliminary data.</text>
</comment>
<name>A0ACC2RGT6_9FUNG</name>
<organism evidence="1 2">
    <name type="scientific">Entomophthora muscae</name>
    <dbReference type="NCBI Taxonomy" id="34485"/>
    <lineage>
        <taxon>Eukaryota</taxon>
        <taxon>Fungi</taxon>
        <taxon>Fungi incertae sedis</taxon>
        <taxon>Zoopagomycota</taxon>
        <taxon>Entomophthoromycotina</taxon>
        <taxon>Entomophthoromycetes</taxon>
        <taxon>Entomophthorales</taxon>
        <taxon>Entomophthoraceae</taxon>
        <taxon>Entomophthora</taxon>
    </lineage>
</organism>